<keyword evidence="1" id="KW-0812">Transmembrane</keyword>
<reference evidence="2 3" key="1">
    <citation type="submission" date="2017-05" db="EMBL/GenBank/DDBJ databases">
        <title>High clonality and local adaptation shapes Vibrionaceae linages within an endangered oasis.</title>
        <authorList>
            <person name="Vazquez-Rosas-Landa M."/>
        </authorList>
    </citation>
    <scope>NUCLEOTIDE SEQUENCE [LARGE SCALE GENOMIC DNA]</scope>
    <source>
        <strain evidence="2 3">P46_P4S1P180</strain>
    </source>
</reference>
<name>A0A7X4WBA3_9GAMM</name>
<keyword evidence="1" id="KW-1133">Transmembrane helix</keyword>
<comment type="caution">
    <text evidence="2">The sequence shown here is derived from an EMBL/GenBank/DDBJ whole genome shotgun (WGS) entry which is preliminary data.</text>
</comment>
<dbReference type="RefSeq" id="WP_161444645.1">
    <property type="nucleotide sequence ID" value="NZ_WXWW01000152.1"/>
</dbReference>
<accession>A0A7X4WBA3</accession>
<dbReference type="AlphaFoldDB" id="A0A7X4WBA3"/>
<sequence>MGSGKTGHAISCPAQRPLSELLPSHDSRFHSNYAQKLTQNHGGSRLLFYKHRLSVAGQHSTASRLAGAGKSNVRRLHIEYIITHFPLMKSAIFFLFFLLILCGRSGLSAPPAMQIDTTKQQMPCDTGLSVR</sequence>
<keyword evidence="1" id="KW-0472">Membrane</keyword>
<gene>
    <name evidence="2" type="ORF">CAG72_09975</name>
</gene>
<dbReference type="EMBL" id="WXWW01000152">
    <property type="protein sequence ID" value="NAW65546.1"/>
    <property type="molecule type" value="Genomic_DNA"/>
</dbReference>
<feature type="transmembrane region" description="Helical" evidence="1">
    <location>
        <begin position="80"/>
        <end position="101"/>
    </location>
</feature>
<protein>
    <submittedName>
        <fullName evidence="2">Uncharacterized protein</fullName>
    </submittedName>
</protein>
<organism evidence="2 3">
    <name type="scientific">Photobacterium halotolerans</name>
    <dbReference type="NCBI Taxonomy" id="265726"/>
    <lineage>
        <taxon>Bacteria</taxon>
        <taxon>Pseudomonadati</taxon>
        <taxon>Pseudomonadota</taxon>
        <taxon>Gammaproteobacteria</taxon>
        <taxon>Vibrionales</taxon>
        <taxon>Vibrionaceae</taxon>
        <taxon>Photobacterium</taxon>
    </lineage>
</organism>
<proteinExistence type="predicted"/>
<evidence type="ECO:0000313" key="2">
    <source>
        <dbReference type="EMBL" id="NAW65546.1"/>
    </source>
</evidence>
<evidence type="ECO:0000313" key="3">
    <source>
        <dbReference type="Proteomes" id="UP000465712"/>
    </source>
</evidence>
<evidence type="ECO:0000256" key="1">
    <source>
        <dbReference type="SAM" id="Phobius"/>
    </source>
</evidence>
<dbReference type="Proteomes" id="UP000465712">
    <property type="component" value="Unassembled WGS sequence"/>
</dbReference>